<sequence length="87" mass="9816">MDDFEARVIEIKFYANFLQKACASKCVMKYSDSELAVGESLCAERCTEKWMETFKKVHSKMNAGAIAAASAAQQQEQAKPQQKKGWF</sequence>
<evidence type="ECO:0000313" key="4">
    <source>
        <dbReference type="Proteomes" id="UP000007797"/>
    </source>
</evidence>
<evidence type="ECO:0000256" key="1">
    <source>
        <dbReference type="RuleBase" id="RU367043"/>
    </source>
</evidence>
<keyword evidence="1" id="KW-0811">Translocation</keyword>
<comment type="subcellular location">
    <subcellularLocation>
        <location evidence="1">Mitochondrion inner membrane</location>
        <topology evidence="1">Peripheral membrane protein</topology>
        <orientation evidence="1">Intermembrane side</orientation>
    </subcellularLocation>
</comment>
<dbReference type="RefSeq" id="XP_004358579.1">
    <property type="nucleotide sequence ID" value="XM_004358522.1"/>
</dbReference>
<dbReference type="GeneID" id="14873851"/>
<keyword evidence="1" id="KW-0813">Transport</keyword>
<proteinExistence type="inferred from homology"/>
<dbReference type="SUPFAM" id="SSF144122">
    <property type="entry name" value="Tim10-like"/>
    <property type="match status" value="1"/>
</dbReference>
<evidence type="ECO:0000259" key="2">
    <source>
        <dbReference type="Pfam" id="PF02953"/>
    </source>
</evidence>
<keyword evidence="1" id="KW-0472">Membrane</keyword>
<dbReference type="InterPro" id="IPR004217">
    <property type="entry name" value="Tim10-like"/>
</dbReference>
<keyword evidence="4" id="KW-1185">Reference proteome</keyword>
<comment type="domain">
    <text evidence="1">The twin CX3C motif contains 4 conserved Cys residues that form 2 disulfide bonds in the mitochondrial intermembrane space.</text>
</comment>
<keyword evidence="1" id="KW-0143">Chaperone</keyword>
<comment type="function">
    <text evidence="1">Mitochondrial intermembrane chaperone that participates in the import and insertion of some multi-pass transmembrane proteins into the mitochondrial inner membrane. Also required for the transfer of beta-barrel precursors from the TOM complex to the sorting and assembly machinery (SAM complex) of the outer membrane. Acts as a chaperone-like protein that protects the hydrophobic precursors from aggregation and guide them through the mitochondrial intermembrane space.</text>
</comment>
<dbReference type="GO" id="GO:0015031">
    <property type="term" value="P:protein transport"/>
    <property type="evidence" value="ECO:0007669"/>
    <property type="project" value="UniProtKB-KW"/>
</dbReference>
<dbReference type="KEGG" id="dfa:DFA_00592"/>
<dbReference type="OrthoDB" id="274922at2759"/>
<dbReference type="STRING" id="1054147.F4PSN7"/>
<dbReference type="GO" id="GO:0005743">
    <property type="term" value="C:mitochondrial inner membrane"/>
    <property type="evidence" value="ECO:0007669"/>
    <property type="project" value="UniProtKB-SubCell"/>
</dbReference>
<keyword evidence="1" id="KW-0653">Protein transport</keyword>
<keyword evidence="1" id="KW-1015">Disulfide bond</keyword>
<dbReference type="Pfam" id="PF02953">
    <property type="entry name" value="zf-Tim10_DDP"/>
    <property type="match status" value="1"/>
</dbReference>
<keyword evidence="1" id="KW-0999">Mitochondrion inner membrane</keyword>
<dbReference type="OMA" id="ERCTEKW"/>
<accession>F4PSN7</accession>
<keyword evidence="1" id="KW-0496">Mitochondrion</keyword>
<evidence type="ECO:0000313" key="3">
    <source>
        <dbReference type="EMBL" id="EGG20729.1"/>
    </source>
</evidence>
<dbReference type="EMBL" id="GL883010">
    <property type="protein sequence ID" value="EGG20729.1"/>
    <property type="molecule type" value="Genomic_DNA"/>
</dbReference>
<dbReference type="InterPro" id="IPR035427">
    <property type="entry name" value="Tim10-like_dom_sf"/>
</dbReference>
<reference evidence="4" key="1">
    <citation type="journal article" date="2011" name="Genome Res.">
        <title>Phylogeny-wide analysis of social amoeba genomes highlights ancient origins for complex intercellular communication.</title>
        <authorList>
            <person name="Heidel A.J."/>
            <person name="Lawal H.M."/>
            <person name="Felder M."/>
            <person name="Schilde C."/>
            <person name="Helps N.R."/>
            <person name="Tunggal B."/>
            <person name="Rivero F."/>
            <person name="John U."/>
            <person name="Schleicher M."/>
            <person name="Eichinger L."/>
            <person name="Platzer M."/>
            <person name="Noegel A.A."/>
            <person name="Schaap P."/>
            <person name="Gloeckner G."/>
        </authorList>
    </citation>
    <scope>NUCLEOTIDE SEQUENCE [LARGE SCALE GENOMIC DNA]</scope>
    <source>
        <strain evidence="4">SH3</strain>
    </source>
</reference>
<name>F4PSN7_CACFS</name>
<dbReference type="Gene3D" id="1.10.287.810">
    <property type="entry name" value="Mitochondrial import inner membrane translocase subunit tim13 like domains"/>
    <property type="match status" value="1"/>
</dbReference>
<comment type="similarity">
    <text evidence="1">Belongs to the small Tim family.</text>
</comment>
<dbReference type="Proteomes" id="UP000007797">
    <property type="component" value="Unassembled WGS sequence"/>
</dbReference>
<gene>
    <name evidence="3" type="primary">timm10</name>
    <name evidence="3" type="ORF">DFA_00592</name>
</gene>
<comment type="subunit">
    <text evidence="1">Heterohexamer.</text>
</comment>
<dbReference type="AlphaFoldDB" id="F4PSN7"/>
<feature type="domain" description="Tim10-like" evidence="2">
    <location>
        <begin position="16"/>
        <end position="62"/>
    </location>
</feature>
<organism evidence="3 4">
    <name type="scientific">Cavenderia fasciculata</name>
    <name type="common">Slime mold</name>
    <name type="synonym">Dictyostelium fasciculatum</name>
    <dbReference type="NCBI Taxonomy" id="261658"/>
    <lineage>
        <taxon>Eukaryota</taxon>
        <taxon>Amoebozoa</taxon>
        <taxon>Evosea</taxon>
        <taxon>Eumycetozoa</taxon>
        <taxon>Dictyostelia</taxon>
        <taxon>Acytosteliales</taxon>
        <taxon>Cavenderiaceae</taxon>
        <taxon>Cavenderia</taxon>
    </lineage>
</organism>
<protein>
    <recommendedName>
        <fullName evidence="1">Mitochondrial import inner membrane translocase subunit</fullName>
    </recommendedName>
</protein>